<sequence length="68" mass="7663">TLHLSSHMKHLNMQHHHHGARVITFSGTNWTLQNPSQQQEPLLSGDHPTRPFGSVSVDIFQVVGKPFL</sequence>
<evidence type="ECO:0000313" key="1">
    <source>
        <dbReference type="EMBL" id="KAK7067029.1"/>
    </source>
</evidence>
<feature type="non-terminal residue" evidence="1">
    <location>
        <position position="68"/>
    </location>
</feature>
<dbReference type="Proteomes" id="UP001381693">
    <property type="component" value="Unassembled WGS sequence"/>
</dbReference>
<name>A0AAN8ZXH1_HALRR</name>
<accession>A0AAN8ZXH1</accession>
<proteinExistence type="predicted"/>
<keyword evidence="2" id="KW-1185">Reference proteome</keyword>
<organism evidence="1 2">
    <name type="scientific">Halocaridina rubra</name>
    <name type="common">Hawaiian red shrimp</name>
    <dbReference type="NCBI Taxonomy" id="373956"/>
    <lineage>
        <taxon>Eukaryota</taxon>
        <taxon>Metazoa</taxon>
        <taxon>Ecdysozoa</taxon>
        <taxon>Arthropoda</taxon>
        <taxon>Crustacea</taxon>
        <taxon>Multicrustacea</taxon>
        <taxon>Malacostraca</taxon>
        <taxon>Eumalacostraca</taxon>
        <taxon>Eucarida</taxon>
        <taxon>Decapoda</taxon>
        <taxon>Pleocyemata</taxon>
        <taxon>Caridea</taxon>
        <taxon>Atyoidea</taxon>
        <taxon>Atyidae</taxon>
        <taxon>Halocaridina</taxon>
    </lineage>
</organism>
<dbReference type="AlphaFoldDB" id="A0AAN8ZXH1"/>
<dbReference type="EMBL" id="JAXCGZ010018950">
    <property type="protein sequence ID" value="KAK7067029.1"/>
    <property type="molecule type" value="Genomic_DNA"/>
</dbReference>
<reference evidence="1 2" key="1">
    <citation type="submission" date="2023-11" db="EMBL/GenBank/DDBJ databases">
        <title>Halocaridina rubra genome assembly.</title>
        <authorList>
            <person name="Smith C."/>
        </authorList>
    </citation>
    <scope>NUCLEOTIDE SEQUENCE [LARGE SCALE GENOMIC DNA]</scope>
    <source>
        <strain evidence="1">EP-1</strain>
        <tissue evidence="1">Whole</tissue>
    </source>
</reference>
<gene>
    <name evidence="1" type="ORF">SK128_016126</name>
</gene>
<feature type="non-terminal residue" evidence="1">
    <location>
        <position position="1"/>
    </location>
</feature>
<protein>
    <submittedName>
        <fullName evidence="1">Uncharacterized protein</fullName>
    </submittedName>
</protein>
<evidence type="ECO:0000313" key="2">
    <source>
        <dbReference type="Proteomes" id="UP001381693"/>
    </source>
</evidence>
<comment type="caution">
    <text evidence="1">The sequence shown here is derived from an EMBL/GenBank/DDBJ whole genome shotgun (WGS) entry which is preliminary data.</text>
</comment>